<dbReference type="Proteomes" id="UP000789396">
    <property type="component" value="Unassembled WGS sequence"/>
</dbReference>
<evidence type="ECO:0000256" key="1">
    <source>
        <dbReference type="SAM" id="Phobius"/>
    </source>
</evidence>
<keyword evidence="1" id="KW-0472">Membrane</keyword>
<organism evidence="2 3">
    <name type="scientific">Racocetra fulgida</name>
    <dbReference type="NCBI Taxonomy" id="60492"/>
    <lineage>
        <taxon>Eukaryota</taxon>
        <taxon>Fungi</taxon>
        <taxon>Fungi incertae sedis</taxon>
        <taxon>Mucoromycota</taxon>
        <taxon>Glomeromycotina</taxon>
        <taxon>Glomeromycetes</taxon>
        <taxon>Diversisporales</taxon>
        <taxon>Gigasporaceae</taxon>
        <taxon>Racocetra</taxon>
    </lineage>
</organism>
<accession>A0A9N9HVT7</accession>
<keyword evidence="1" id="KW-1133">Transmembrane helix</keyword>
<feature type="non-terminal residue" evidence="2">
    <location>
        <position position="1"/>
    </location>
</feature>
<gene>
    <name evidence="2" type="ORF">RFULGI_LOCUS10737</name>
</gene>
<comment type="caution">
    <text evidence="2">The sequence shown here is derived from an EMBL/GenBank/DDBJ whole genome shotgun (WGS) entry which is preliminary data.</text>
</comment>
<protein>
    <submittedName>
        <fullName evidence="2">19769_t:CDS:1</fullName>
    </submittedName>
</protein>
<feature type="transmembrane region" description="Helical" evidence="1">
    <location>
        <begin position="27"/>
        <end position="51"/>
    </location>
</feature>
<dbReference type="EMBL" id="CAJVPZ010021873">
    <property type="protein sequence ID" value="CAG8709043.1"/>
    <property type="molecule type" value="Genomic_DNA"/>
</dbReference>
<keyword evidence="3" id="KW-1185">Reference proteome</keyword>
<dbReference type="AlphaFoldDB" id="A0A9N9HVT7"/>
<reference evidence="2" key="1">
    <citation type="submission" date="2021-06" db="EMBL/GenBank/DDBJ databases">
        <authorList>
            <person name="Kallberg Y."/>
            <person name="Tangrot J."/>
            <person name="Rosling A."/>
        </authorList>
    </citation>
    <scope>NUCLEOTIDE SEQUENCE</scope>
    <source>
        <strain evidence="2">IN212</strain>
    </source>
</reference>
<keyword evidence="1" id="KW-0812">Transmembrane</keyword>
<name>A0A9N9HVT7_9GLOM</name>
<sequence>NEDAEECLYSINHNCHSMVLNYLDNTIIPWLAMIMLWMFGVIVSFGLAIYYKFEGKSRVPIKPLVFAKDPQAIYIPNDHVYPINQINNGRFIITQALADECVKIINNLTPLTGKVIYEPFCGILKISRSISKYKPARLEAMDMNENTDIADFPIDKIMIGDVRDNR</sequence>
<proteinExistence type="predicted"/>
<evidence type="ECO:0000313" key="2">
    <source>
        <dbReference type="EMBL" id="CAG8709043.1"/>
    </source>
</evidence>
<evidence type="ECO:0000313" key="3">
    <source>
        <dbReference type="Proteomes" id="UP000789396"/>
    </source>
</evidence>